<protein>
    <submittedName>
        <fullName evidence="1">MFS transporter</fullName>
    </submittedName>
</protein>
<dbReference type="EMBL" id="JBJURJ010000017">
    <property type="protein sequence ID" value="MFM9331190.1"/>
    <property type="molecule type" value="Genomic_DNA"/>
</dbReference>
<accession>A0ACC7P450</accession>
<name>A0ACC7P450_9BACL</name>
<sequence>MRAYLSDMMQFSPGVRRFLATETLLGIGLGIATLLLNLHLLALGLAETQLGAISSVGNICMGVVSIPCGLLANRFGRKKLLVLGLSLMGAGYGAFAFATELWLLFAAQIMQSVGMSLLVTTEIQLLYSYSVSRQEETRGFSMLFAVFTLFMGIGTLAGGFLPRFLGGARTDYQWSLLAAGLCILACGLFRLALFPQEQAPPAASKEPSTGSGTGGVRGKLKLPGKAVWIFCTMNFLLASSINFVEPFQNVIVKFRMDWPDTMVSLLLTLNGLAQFIGSFLMPVCLERLGIRRTYRLVFAANLLGTLLLAAAVPPAAFSILLLVRGGATVVSNNLVLTHTMSVTSEEERNAYAGIRQVTRSIGASAAIYSAGFLLAGKHYTLPFLGGGILLVLSWIFFRLWVEPLIEAGMAEKEKG</sequence>
<comment type="caution">
    <text evidence="1">The sequence shown here is derived from an EMBL/GenBank/DDBJ whole genome shotgun (WGS) entry which is preliminary data.</text>
</comment>
<dbReference type="Proteomes" id="UP001631969">
    <property type="component" value="Unassembled WGS sequence"/>
</dbReference>
<evidence type="ECO:0000313" key="1">
    <source>
        <dbReference type="EMBL" id="MFM9331190.1"/>
    </source>
</evidence>
<organism evidence="1 2">
    <name type="scientific">Paenibacillus mesotrionivorans</name>
    <dbReference type="NCBI Taxonomy" id="3160968"/>
    <lineage>
        <taxon>Bacteria</taxon>
        <taxon>Bacillati</taxon>
        <taxon>Bacillota</taxon>
        <taxon>Bacilli</taxon>
        <taxon>Bacillales</taxon>
        <taxon>Paenibacillaceae</taxon>
        <taxon>Paenibacillus</taxon>
    </lineage>
</organism>
<evidence type="ECO:0000313" key="2">
    <source>
        <dbReference type="Proteomes" id="UP001631969"/>
    </source>
</evidence>
<reference evidence="1" key="1">
    <citation type="submission" date="2024-12" db="EMBL/GenBank/DDBJ databases">
        <authorList>
            <person name="Wu N."/>
        </authorList>
    </citation>
    <scope>NUCLEOTIDE SEQUENCE</scope>
    <source>
        <strain evidence="1">P15</strain>
    </source>
</reference>
<gene>
    <name evidence="1" type="ORF">ACI1P1_23120</name>
</gene>
<keyword evidence="2" id="KW-1185">Reference proteome</keyword>
<proteinExistence type="predicted"/>